<feature type="region of interest" description="Disordered" evidence="1">
    <location>
        <begin position="36"/>
        <end position="59"/>
    </location>
</feature>
<feature type="region of interest" description="Disordered" evidence="1">
    <location>
        <begin position="83"/>
        <end position="108"/>
    </location>
</feature>
<feature type="compositionally biased region" description="Polar residues" evidence="1">
    <location>
        <begin position="87"/>
        <end position="99"/>
    </location>
</feature>
<feature type="compositionally biased region" description="Basic and acidic residues" evidence="1">
    <location>
        <begin position="7"/>
        <end position="16"/>
    </location>
</feature>
<gene>
    <name evidence="2" type="primary">PPUP9151</name>
</gene>
<accession>A0A0S7EPB5</accession>
<evidence type="ECO:0000256" key="1">
    <source>
        <dbReference type="SAM" id="MobiDB-lite"/>
    </source>
</evidence>
<feature type="region of interest" description="Disordered" evidence="1">
    <location>
        <begin position="1"/>
        <end position="23"/>
    </location>
</feature>
<evidence type="ECO:0000313" key="2">
    <source>
        <dbReference type="EMBL" id="JAO05243.1"/>
    </source>
</evidence>
<reference evidence="2" key="1">
    <citation type="submission" date="2014-12" db="EMBL/GenBank/DDBJ databases">
        <title>Parallel Evolution in Life History Adaptation Evident in the Tissue-Specific Poeciliopsis prolifica transcriptome.</title>
        <authorList>
            <person name="Jue N.K."/>
            <person name="Foley R.J."/>
            <person name="Obergfell C."/>
            <person name="Reznick D.N."/>
            <person name="O'Neill R.J."/>
            <person name="O'Neill M.J."/>
        </authorList>
    </citation>
    <scope>NUCLEOTIDE SEQUENCE</scope>
</reference>
<organism evidence="2">
    <name type="scientific">Poeciliopsis prolifica</name>
    <name type="common">blackstripe livebearer</name>
    <dbReference type="NCBI Taxonomy" id="188132"/>
    <lineage>
        <taxon>Eukaryota</taxon>
        <taxon>Metazoa</taxon>
        <taxon>Chordata</taxon>
        <taxon>Craniata</taxon>
        <taxon>Vertebrata</taxon>
        <taxon>Euteleostomi</taxon>
        <taxon>Actinopterygii</taxon>
        <taxon>Neopterygii</taxon>
        <taxon>Teleostei</taxon>
        <taxon>Neoteleostei</taxon>
        <taxon>Acanthomorphata</taxon>
        <taxon>Ovalentaria</taxon>
        <taxon>Atherinomorphae</taxon>
        <taxon>Cyprinodontiformes</taxon>
        <taxon>Poeciliidae</taxon>
        <taxon>Poeciliinae</taxon>
        <taxon>Poeciliopsis</taxon>
    </lineage>
</organism>
<name>A0A0S7EPB5_9TELE</name>
<dbReference type="AlphaFoldDB" id="A0A0S7EPB5"/>
<proteinExistence type="predicted"/>
<dbReference type="EMBL" id="GBYX01476434">
    <property type="protein sequence ID" value="JAO05243.1"/>
    <property type="molecule type" value="Transcribed_RNA"/>
</dbReference>
<protein>
    <submittedName>
        <fullName evidence="2">PPUP9151</fullName>
    </submittedName>
</protein>
<sequence length="108" mass="12308">MNSGHSRQRDLSDLKRGQQMASHCLLEGSKEPCMYSKNQPANLLRTYGGGDTTEGRKTRTRPQINRFTAWTSKRFKQKCQRMRTAGETASGTITATQILRQEETSQKR</sequence>
<feature type="non-terminal residue" evidence="2">
    <location>
        <position position="108"/>
    </location>
</feature>